<dbReference type="Pfam" id="PF08448">
    <property type="entry name" value="PAS_4"/>
    <property type="match status" value="1"/>
</dbReference>
<dbReference type="SUPFAM" id="SSF55785">
    <property type="entry name" value="PYP-like sensor domain (PAS domain)"/>
    <property type="match status" value="2"/>
</dbReference>
<dbReference type="InterPro" id="IPR011006">
    <property type="entry name" value="CheY-like_superfamily"/>
</dbReference>
<dbReference type="SUPFAM" id="SSF47384">
    <property type="entry name" value="Homodimeric domain of signal transducing histidine kinase"/>
    <property type="match status" value="1"/>
</dbReference>
<keyword evidence="3 4" id="KW-0597">Phosphoprotein</keyword>
<evidence type="ECO:0000259" key="8">
    <source>
        <dbReference type="PROSITE" id="PS50112"/>
    </source>
</evidence>
<evidence type="ECO:0000256" key="4">
    <source>
        <dbReference type="PROSITE-ProRule" id="PRU00169"/>
    </source>
</evidence>
<dbReference type="InterPro" id="IPR000700">
    <property type="entry name" value="PAS-assoc_C"/>
</dbReference>
<gene>
    <name evidence="10" type="ORF">ABLV49_04480</name>
</gene>
<dbReference type="SMART" id="SM00388">
    <property type="entry name" value="HisKA"/>
    <property type="match status" value="1"/>
</dbReference>
<dbReference type="InterPro" id="IPR036890">
    <property type="entry name" value="HATPase_C_sf"/>
</dbReference>
<dbReference type="EC" id="2.7.13.3" evidence="2"/>
<dbReference type="Gene3D" id="1.10.287.130">
    <property type="match status" value="1"/>
</dbReference>
<dbReference type="InterPro" id="IPR000014">
    <property type="entry name" value="PAS"/>
</dbReference>
<dbReference type="PRINTS" id="PR00344">
    <property type="entry name" value="BCTRLSENSOR"/>
</dbReference>
<dbReference type="SUPFAM" id="SSF55874">
    <property type="entry name" value="ATPase domain of HSP90 chaperone/DNA topoisomerase II/histidine kinase"/>
    <property type="match status" value="1"/>
</dbReference>
<dbReference type="SMART" id="SM00086">
    <property type="entry name" value="PAC"/>
    <property type="match status" value="1"/>
</dbReference>
<dbReference type="InterPro" id="IPR003594">
    <property type="entry name" value="HATPase_dom"/>
</dbReference>
<dbReference type="CDD" id="cd00130">
    <property type="entry name" value="PAS"/>
    <property type="match status" value="2"/>
</dbReference>
<organism evidence="10">
    <name type="scientific">Polaromonas hydrogenivorans</name>
    <dbReference type="NCBI Taxonomy" id="335476"/>
    <lineage>
        <taxon>Bacteria</taxon>
        <taxon>Pseudomonadati</taxon>
        <taxon>Pseudomonadota</taxon>
        <taxon>Betaproteobacteria</taxon>
        <taxon>Burkholderiales</taxon>
        <taxon>Comamonadaceae</taxon>
        <taxon>Polaromonas</taxon>
    </lineage>
</organism>
<dbReference type="AlphaFoldDB" id="A0AAU7LVS9"/>
<evidence type="ECO:0000256" key="2">
    <source>
        <dbReference type="ARBA" id="ARBA00012438"/>
    </source>
</evidence>
<dbReference type="InterPro" id="IPR001610">
    <property type="entry name" value="PAC"/>
</dbReference>
<feature type="domain" description="Histidine kinase" evidence="6">
    <location>
        <begin position="318"/>
        <end position="540"/>
    </location>
</feature>
<feature type="domain" description="PAS" evidence="8">
    <location>
        <begin position="181"/>
        <end position="251"/>
    </location>
</feature>
<dbReference type="PROSITE" id="PS50109">
    <property type="entry name" value="HIS_KIN"/>
    <property type="match status" value="1"/>
</dbReference>
<dbReference type="PROSITE" id="PS50112">
    <property type="entry name" value="PAS"/>
    <property type="match status" value="1"/>
</dbReference>
<dbReference type="InterPro" id="IPR013656">
    <property type="entry name" value="PAS_4"/>
</dbReference>
<dbReference type="PROSITE" id="PS50113">
    <property type="entry name" value="PAC"/>
    <property type="match status" value="1"/>
</dbReference>
<dbReference type="EMBL" id="CP157675">
    <property type="protein sequence ID" value="XBP71068.1"/>
    <property type="molecule type" value="Genomic_DNA"/>
</dbReference>
<keyword evidence="5" id="KW-0175">Coiled coil</keyword>
<feature type="domain" description="Response regulatory" evidence="7">
    <location>
        <begin position="564"/>
        <end position="679"/>
    </location>
</feature>
<evidence type="ECO:0000256" key="1">
    <source>
        <dbReference type="ARBA" id="ARBA00000085"/>
    </source>
</evidence>
<dbReference type="SUPFAM" id="SSF52172">
    <property type="entry name" value="CheY-like"/>
    <property type="match status" value="1"/>
</dbReference>
<dbReference type="GO" id="GO:0000155">
    <property type="term" value="F:phosphorelay sensor kinase activity"/>
    <property type="evidence" value="ECO:0007669"/>
    <property type="project" value="InterPro"/>
</dbReference>
<dbReference type="SMART" id="SM00448">
    <property type="entry name" value="REC"/>
    <property type="match status" value="1"/>
</dbReference>
<dbReference type="RefSeq" id="WP_349280385.1">
    <property type="nucleotide sequence ID" value="NZ_CBCSCU010000010.1"/>
</dbReference>
<dbReference type="Pfam" id="PF00512">
    <property type="entry name" value="HisKA"/>
    <property type="match status" value="1"/>
</dbReference>
<dbReference type="PANTHER" id="PTHR43065:SF42">
    <property type="entry name" value="TWO-COMPONENT SENSOR PPRA"/>
    <property type="match status" value="1"/>
</dbReference>
<comment type="catalytic activity">
    <reaction evidence="1">
        <text>ATP + protein L-histidine = ADP + protein N-phospho-L-histidine.</text>
        <dbReference type="EC" id="2.7.13.3"/>
    </reaction>
</comment>
<evidence type="ECO:0000259" key="7">
    <source>
        <dbReference type="PROSITE" id="PS50110"/>
    </source>
</evidence>
<dbReference type="InterPro" id="IPR004358">
    <property type="entry name" value="Sig_transdc_His_kin-like_C"/>
</dbReference>
<dbReference type="Pfam" id="PF00072">
    <property type="entry name" value="Response_reg"/>
    <property type="match status" value="1"/>
</dbReference>
<name>A0AAU7LVS9_9BURK</name>
<dbReference type="Pfam" id="PF12860">
    <property type="entry name" value="PAS_7"/>
    <property type="match status" value="1"/>
</dbReference>
<dbReference type="SMART" id="SM00091">
    <property type="entry name" value="PAS"/>
    <property type="match status" value="2"/>
</dbReference>
<dbReference type="PANTHER" id="PTHR43065">
    <property type="entry name" value="SENSOR HISTIDINE KINASE"/>
    <property type="match status" value="1"/>
</dbReference>
<feature type="coiled-coil region" evidence="5">
    <location>
        <begin position="132"/>
        <end position="163"/>
    </location>
</feature>
<dbReference type="NCBIfam" id="TIGR00229">
    <property type="entry name" value="sensory_box"/>
    <property type="match status" value="1"/>
</dbReference>
<dbReference type="CDD" id="cd00082">
    <property type="entry name" value="HisKA"/>
    <property type="match status" value="1"/>
</dbReference>
<feature type="modified residue" description="4-aspartylphosphate" evidence="4">
    <location>
        <position position="614"/>
    </location>
</feature>
<dbReference type="SMART" id="SM00387">
    <property type="entry name" value="HATPase_c"/>
    <property type="match status" value="1"/>
</dbReference>
<evidence type="ECO:0000256" key="3">
    <source>
        <dbReference type="ARBA" id="ARBA00022553"/>
    </source>
</evidence>
<dbReference type="InterPro" id="IPR005467">
    <property type="entry name" value="His_kinase_dom"/>
</dbReference>
<proteinExistence type="predicted"/>
<protein>
    <recommendedName>
        <fullName evidence="2">histidine kinase</fullName>
        <ecNumber evidence="2">2.7.13.3</ecNumber>
    </recommendedName>
</protein>
<dbReference type="InterPro" id="IPR003661">
    <property type="entry name" value="HisK_dim/P_dom"/>
</dbReference>
<evidence type="ECO:0000259" key="6">
    <source>
        <dbReference type="PROSITE" id="PS50109"/>
    </source>
</evidence>
<dbReference type="InterPro" id="IPR036097">
    <property type="entry name" value="HisK_dim/P_sf"/>
</dbReference>
<sequence>MSSHLSPDSQQIHYRHELLQAGLDLLDQGLTVIDANLNFVAWNKAFLRLLDFPESMAFVGATFESFMRYNAERGEYGPGDVEELVAERMRLARHFTPHYTERDRPDGQILAVRGEPLPHNGFVTLYTDITASRRYEQQIQQQNTELEQRVAERTHELQATNRRLIVADDANQRITEALRRSEENLRLITDTVPALIGYFDRQEIYRYVNKGYADWFGAAKEGMLGHSIRDVVGDEVYTDISKHVHLALKGQRVSYEYAMRRPGGRVVYARSELVPELDAKGRVAGCFVLSVNITDLKNAQAALVHAQKMEAVGQLTGGLAHDFNNLLTVVIGNLVSLHERYPDDPDIGEYVAPALKASRRGASLIKRLLAFARKQPLSLRSVNIAELVSESMILLKRTLPANITVSATPMNEAVHAITDVQQLENALLNLALNARDAMPEGGELTIGASCVELGLAQAADFDVVPGCYVALSVSDTGTGMDAATQARASEPFFTTKRFGSGSGLGLSMVYGFAKQSGGGIRIQSALGEGCVVTLVLPCVDNELEDEPPPDLHHRLARQGAQRPLVLLVEDDPDVRRVIRLQLVGLGYPVIEADHAADALLLLTSVPTVGILVSDVVMPGGMDGRALCVAASQRAPHVKALLISGYSDGEAASAREAAGFALLKKPFTAAELQHALDGLTA</sequence>
<dbReference type="InterPro" id="IPR035965">
    <property type="entry name" value="PAS-like_dom_sf"/>
</dbReference>
<evidence type="ECO:0000256" key="5">
    <source>
        <dbReference type="SAM" id="Coils"/>
    </source>
</evidence>
<reference evidence="10" key="1">
    <citation type="submission" date="2024-05" db="EMBL/GenBank/DDBJ databases">
        <authorList>
            <person name="Bunk B."/>
            <person name="Swiderski J."/>
            <person name="Sproer C."/>
            <person name="Thiel V."/>
        </authorList>
    </citation>
    <scope>NUCLEOTIDE SEQUENCE</scope>
    <source>
        <strain evidence="10">DSM 17735</strain>
    </source>
</reference>
<dbReference type="Gene3D" id="3.30.450.20">
    <property type="entry name" value="PAS domain"/>
    <property type="match status" value="2"/>
</dbReference>
<dbReference type="Gene3D" id="3.30.565.10">
    <property type="entry name" value="Histidine kinase-like ATPase, C-terminal domain"/>
    <property type="match status" value="1"/>
</dbReference>
<dbReference type="PROSITE" id="PS50110">
    <property type="entry name" value="RESPONSE_REGULATORY"/>
    <property type="match status" value="1"/>
</dbReference>
<dbReference type="Pfam" id="PF02518">
    <property type="entry name" value="HATPase_c"/>
    <property type="match status" value="1"/>
</dbReference>
<dbReference type="Gene3D" id="3.40.50.2300">
    <property type="match status" value="1"/>
</dbReference>
<dbReference type="InterPro" id="IPR001789">
    <property type="entry name" value="Sig_transdc_resp-reg_receiver"/>
</dbReference>
<evidence type="ECO:0000313" key="10">
    <source>
        <dbReference type="EMBL" id="XBP71068.1"/>
    </source>
</evidence>
<feature type="domain" description="PAC" evidence="9">
    <location>
        <begin position="253"/>
        <end position="305"/>
    </location>
</feature>
<accession>A0AAU7LVS9</accession>
<evidence type="ECO:0000259" key="9">
    <source>
        <dbReference type="PROSITE" id="PS50113"/>
    </source>
</evidence>